<dbReference type="SUPFAM" id="SSF82185">
    <property type="entry name" value="Histone H3 K4-specific methyltransferase SET7/9 N-terminal domain"/>
    <property type="match status" value="1"/>
</dbReference>
<evidence type="ECO:0000313" key="3">
    <source>
        <dbReference type="Proteomes" id="UP001165367"/>
    </source>
</evidence>
<accession>A0ABS9KMW8</accession>
<keyword evidence="3" id="KW-1185">Reference proteome</keyword>
<protein>
    <submittedName>
        <fullName evidence="2">Energy transducer TonB</fullName>
    </submittedName>
</protein>
<dbReference type="Pfam" id="PF07661">
    <property type="entry name" value="MORN_2"/>
    <property type="match status" value="3"/>
</dbReference>
<dbReference type="RefSeq" id="WP_237869214.1">
    <property type="nucleotide sequence ID" value="NZ_JAKLTR010000002.1"/>
</dbReference>
<dbReference type="EMBL" id="JAKLTR010000002">
    <property type="protein sequence ID" value="MCG2613658.1"/>
    <property type="molecule type" value="Genomic_DNA"/>
</dbReference>
<sequence>MKIIATSMLAFAFIAQVNAQKTEQFLSYGLRPTKEAPYYTSVKEPRDGKWYREVFSARTNKLITKGLFRDEECTVREGEHIWYYEGGKLRYIYHFNNGVKDGIWLNYHENGQLQDSSFYTNGIRTGIALGWNNEGNLSDSFNLDKQGTGRYYSWYKGAEHQPMIEGYIQSDTIRTGRWTYFYPGGKIRASVQYENNRIVDEKCKCYDEQGKDIAAELCTEREATFKEGDGAWRSYVQQKLNPQVPISKGAKAGVYTVLIQFVVATDGNVKELKPLTNFGFGMEQEAMRVIRSSPKWNPAVQFGRNVNAYRLQPISFSIN</sequence>
<evidence type="ECO:0000313" key="2">
    <source>
        <dbReference type="EMBL" id="MCG2613658.1"/>
    </source>
</evidence>
<feature type="domain" description="TonB C-terminal" evidence="1">
    <location>
        <begin position="256"/>
        <end position="318"/>
    </location>
</feature>
<reference evidence="2" key="1">
    <citation type="submission" date="2022-01" db="EMBL/GenBank/DDBJ databases">
        <authorList>
            <person name="Jo J.-H."/>
            <person name="Im W.-T."/>
        </authorList>
    </citation>
    <scope>NUCLEOTIDE SEQUENCE</scope>
    <source>
        <strain evidence="2">NA20</strain>
    </source>
</reference>
<comment type="caution">
    <text evidence="2">The sequence shown here is derived from an EMBL/GenBank/DDBJ whole genome shotgun (WGS) entry which is preliminary data.</text>
</comment>
<evidence type="ECO:0000259" key="1">
    <source>
        <dbReference type="Pfam" id="PF03544"/>
    </source>
</evidence>
<dbReference type="Pfam" id="PF03544">
    <property type="entry name" value="TonB_C"/>
    <property type="match status" value="1"/>
</dbReference>
<name>A0ABS9KMW8_9BACT</name>
<proteinExistence type="predicted"/>
<organism evidence="2 3">
    <name type="scientific">Terrimonas ginsenosidimutans</name>
    <dbReference type="NCBI Taxonomy" id="2908004"/>
    <lineage>
        <taxon>Bacteria</taxon>
        <taxon>Pseudomonadati</taxon>
        <taxon>Bacteroidota</taxon>
        <taxon>Chitinophagia</taxon>
        <taxon>Chitinophagales</taxon>
        <taxon>Chitinophagaceae</taxon>
        <taxon>Terrimonas</taxon>
    </lineage>
</organism>
<dbReference type="SUPFAM" id="SSF74653">
    <property type="entry name" value="TolA/TonB C-terminal domain"/>
    <property type="match status" value="1"/>
</dbReference>
<dbReference type="Gene3D" id="3.30.1150.10">
    <property type="match status" value="1"/>
</dbReference>
<dbReference type="Gene3D" id="3.90.930.1">
    <property type="match status" value="1"/>
</dbReference>
<dbReference type="InterPro" id="IPR037682">
    <property type="entry name" value="TonB_C"/>
</dbReference>
<dbReference type="Proteomes" id="UP001165367">
    <property type="component" value="Unassembled WGS sequence"/>
</dbReference>
<gene>
    <name evidence="2" type="ORF">LZZ85_05170</name>
</gene>
<dbReference type="InterPro" id="IPR011652">
    <property type="entry name" value="MORN_2"/>
</dbReference>